<proteinExistence type="predicted"/>
<reference evidence="1 2" key="1">
    <citation type="journal article" date="2019" name="Int. J. Syst. Evol. Microbiol.">
        <title>The Global Catalogue of Microorganisms (GCM) 10K type strain sequencing project: providing services to taxonomists for standard genome sequencing and annotation.</title>
        <authorList>
            <consortium name="The Broad Institute Genomics Platform"/>
            <consortium name="The Broad Institute Genome Sequencing Center for Infectious Disease"/>
            <person name="Wu L."/>
            <person name="Ma J."/>
        </authorList>
    </citation>
    <scope>NUCLEOTIDE SEQUENCE [LARGE SCALE GENOMIC DNA]</scope>
    <source>
        <strain evidence="1 2">JCM 14545</strain>
    </source>
</reference>
<organism evidence="1 2">
    <name type="scientific">Amycolatopsis minnesotensis</name>
    <dbReference type="NCBI Taxonomy" id="337894"/>
    <lineage>
        <taxon>Bacteria</taxon>
        <taxon>Bacillati</taxon>
        <taxon>Actinomycetota</taxon>
        <taxon>Actinomycetes</taxon>
        <taxon>Pseudonocardiales</taxon>
        <taxon>Pseudonocardiaceae</taxon>
        <taxon>Amycolatopsis</taxon>
    </lineage>
</organism>
<dbReference type="EMBL" id="BAAANN010000018">
    <property type="protein sequence ID" value="GAA1967568.1"/>
    <property type="molecule type" value="Genomic_DNA"/>
</dbReference>
<dbReference type="RefSeq" id="WP_344422158.1">
    <property type="nucleotide sequence ID" value="NZ_BAAANN010000018.1"/>
</dbReference>
<gene>
    <name evidence="1" type="ORF">GCM10009754_45390</name>
</gene>
<comment type="caution">
    <text evidence="1">The sequence shown here is derived from an EMBL/GenBank/DDBJ whole genome shotgun (WGS) entry which is preliminary data.</text>
</comment>
<evidence type="ECO:0000313" key="2">
    <source>
        <dbReference type="Proteomes" id="UP001501116"/>
    </source>
</evidence>
<dbReference type="Proteomes" id="UP001501116">
    <property type="component" value="Unassembled WGS sequence"/>
</dbReference>
<keyword evidence="2" id="KW-1185">Reference proteome</keyword>
<sequence>MKRTPTDHRILIRVYAGDCQRHAYSLVAVEDPAVGAVYPRCADMALGDHAHRCDQLSRRDKQDAPLCPGCAVWLRRTNHRT</sequence>
<name>A0ABN2REB7_9PSEU</name>
<protein>
    <submittedName>
        <fullName evidence="1">Uncharacterized protein</fullName>
    </submittedName>
</protein>
<accession>A0ABN2REB7</accession>
<evidence type="ECO:0000313" key="1">
    <source>
        <dbReference type="EMBL" id="GAA1967568.1"/>
    </source>
</evidence>